<evidence type="ECO:0000313" key="1">
    <source>
        <dbReference type="EMBL" id="ORW72149.1"/>
    </source>
</evidence>
<evidence type="ECO:0000313" key="2">
    <source>
        <dbReference type="Proteomes" id="UP000193387"/>
    </source>
</evidence>
<dbReference type="Proteomes" id="UP000193387">
    <property type="component" value="Unassembled WGS sequence"/>
</dbReference>
<dbReference type="RefSeq" id="WP_085255480.1">
    <property type="nucleotide sequence ID" value="NZ_AP022573.1"/>
</dbReference>
<proteinExistence type="predicted"/>
<accession>A0AAJ3NQ68</accession>
<keyword evidence="2" id="KW-1185">Reference proteome</keyword>
<comment type="caution">
    <text evidence="1">The sequence shown here is derived from an EMBL/GenBank/DDBJ whole genome shotgun (WGS) entry which is preliminary data.</text>
</comment>
<reference evidence="1 2" key="1">
    <citation type="submission" date="2016-01" db="EMBL/GenBank/DDBJ databases">
        <title>The new phylogeny of the genus Mycobacterium.</title>
        <authorList>
            <person name="Tarcisio F."/>
            <person name="Conor M."/>
            <person name="Antonella G."/>
            <person name="Elisabetta G."/>
            <person name="Giulia F.S."/>
            <person name="Sara T."/>
            <person name="Anna F."/>
            <person name="Clotilde B."/>
            <person name="Roberto B."/>
            <person name="Veronica D.S."/>
            <person name="Fabio R."/>
            <person name="Monica P."/>
            <person name="Olivier J."/>
            <person name="Enrico T."/>
            <person name="Nicola S."/>
        </authorList>
    </citation>
    <scope>NUCLEOTIDE SEQUENCE [LARGE SCALE GENOMIC DNA]</scope>
    <source>
        <strain evidence="1 2">DSM 44616</strain>
    </source>
</reference>
<organism evidence="1 2">
    <name type="scientific">Mycobacterium saskatchewanense</name>
    <dbReference type="NCBI Taxonomy" id="220927"/>
    <lineage>
        <taxon>Bacteria</taxon>
        <taxon>Bacillati</taxon>
        <taxon>Actinomycetota</taxon>
        <taxon>Actinomycetes</taxon>
        <taxon>Mycobacteriales</taxon>
        <taxon>Mycobacteriaceae</taxon>
        <taxon>Mycobacterium</taxon>
        <taxon>Mycobacterium simiae complex</taxon>
    </lineage>
</organism>
<dbReference type="EMBL" id="LQPR01000025">
    <property type="protein sequence ID" value="ORW72149.1"/>
    <property type="molecule type" value="Genomic_DNA"/>
</dbReference>
<name>A0AAJ3NQ68_9MYCO</name>
<protein>
    <submittedName>
        <fullName evidence="1">Uncharacterized protein</fullName>
    </submittedName>
</protein>
<dbReference type="AlphaFoldDB" id="A0AAJ3NQ68"/>
<sequence length="94" mass="10097">MTAELSPNTPMVVPEGDHVLITDEGVELLGEWTKPVAVECECGVRLELRVCAAAVIPDDETDALVDGYLLNGGWLCDRVNDRDDCPACAQGALR</sequence>
<gene>
    <name evidence="1" type="ORF">AWC23_11545</name>
</gene>